<reference evidence="4" key="1">
    <citation type="journal article" date="2014" name="Science">
        <title>Ancient hybridizations among the ancestral genomes of bread wheat.</title>
        <authorList>
            <consortium name="International Wheat Genome Sequencing Consortium,"/>
            <person name="Marcussen T."/>
            <person name="Sandve S.R."/>
            <person name="Heier L."/>
            <person name="Spannagl M."/>
            <person name="Pfeifer M."/>
            <person name="Jakobsen K.S."/>
            <person name="Wulff B.B."/>
            <person name="Steuernagel B."/>
            <person name="Mayer K.F."/>
            <person name="Olsen O.A."/>
        </authorList>
    </citation>
    <scope>NUCLEOTIDE SEQUENCE [LARGE SCALE GENOMIC DNA]</scope>
    <source>
        <strain evidence="4">cv. AL8/78</strain>
    </source>
</reference>
<accession>A0A453GHH7</accession>
<sequence length="321" mass="35739">MSWRTVTSPSCLKEAPSLSSWSSWPARPECAFASSAAACAAFSSAIPSWRTSTWWKPLTWRGSSSGKLLPRPVAASWQTALSESRLGMHLSCVCWDILSQESKSWSSWYRSQSASVCVSVNNANVCSELVSLSLVALQAGSKENIVPSVQILAMEVQFGVRNAIKKVPGFLRCFPNLETLHVQSPRILEESIGKVNLKFWQEGGPIECVLRSMKKLFFYEFRGSRRELTFLKFIAERGRVLEQMVVVVASEYFSSGDNVNAKLKPLANAKWSSKACKLELFRSPFEEVSGPPYCHKIASDFGFANPFDLQYYSEAEVISLS</sequence>
<protein>
    <submittedName>
        <fullName evidence="3">Uncharacterized protein</fullName>
    </submittedName>
</protein>
<evidence type="ECO:0000313" key="3">
    <source>
        <dbReference type="EnsemblPlants" id="AET3Gv21021600.5"/>
    </source>
</evidence>
<evidence type="ECO:0000313" key="4">
    <source>
        <dbReference type="Proteomes" id="UP000015105"/>
    </source>
</evidence>
<dbReference type="Gramene" id="AET3Gv21021600.5">
    <property type="protein sequence ID" value="AET3Gv21021600.5"/>
    <property type="gene ID" value="AET3Gv21021600"/>
</dbReference>
<dbReference type="PANTHER" id="PTHR32141">
    <property type="match status" value="1"/>
</dbReference>
<name>A0A453GHH7_AEGTS</name>
<dbReference type="InterPro" id="IPR006566">
    <property type="entry name" value="FBD"/>
</dbReference>
<dbReference type="Pfam" id="PF08387">
    <property type="entry name" value="FBD"/>
    <property type="match status" value="1"/>
</dbReference>
<dbReference type="Proteomes" id="UP000015105">
    <property type="component" value="Chromosome 3D"/>
</dbReference>
<feature type="domain" description="F-box/LRR-repeat protein 15/At3g58940/PEG3-like LRR" evidence="2">
    <location>
        <begin position="139"/>
        <end position="182"/>
    </location>
</feature>
<reference evidence="3" key="5">
    <citation type="journal article" date="2021" name="G3 (Bethesda)">
        <title>Aegilops tauschii genome assembly Aet v5.0 features greater sequence contiguity and improved annotation.</title>
        <authorList>
            <person name="Wang L."/>
            <person name="Zhu T."/>
            <person name="Rodriguez J.C."/>
            <person name="Deal K.R."/>
            <person name="Dubcovsky J."/>
            <person name="McGuire P.E."/>
            <person name="Lux T."/>
            <person name="Spannagl M."/>
            <person name="Mayer K.F.X."/>
            <person name="Baldrich P."/>
            <person name="Meyers B.C."/>
            <person name="Huo N."/>
            <person name="Gu Y.Q."/>
            <person name="Zhou H."/>
            <person name="Devos K.M."/>
            <person name="Bennetzen J.L."/>
            <person name="Unver T."/>
            <person name="Budak H."/>
            <person name="Gulick P.J."/>
            <person name="Galiba G."/>
            <person name="Kalapos B."/>
            <person name="Nelson D.R."/>
            <person name="Li P."/>
            <person name="You F.M."/>
            <person name="Luo M.C."/>
            <person name="Dvorak J."/>
        </authorList>
    </citation>
    <scope>NUCLEOTIDE SEQUENCE [LARGE SCALE GENOMIC DNA]</scope>
    <source>
        <strain evidence="3">cv. AL8/78</strain>
    </source>
</reference>
<dbReference type="InterPro" id="IPR055302">
    <property type="entry name" value="F-box_dom-containing"/>
</dbReference>
<dbReference type="EnsemblPlants" id="AET3Gv21021600.5">
    <property type="protein sequence ID" value="AET3Gv21021600.5"/>
    <property type="gene ID" value="AET3Gv21021600"/>
</dbReference>
<dbReference type="Pfam" id="PF24758">
    <property type="entry name" value="LRR_At5g56370"/>
    <property type="match status" value="1"/>
</dbReference>
<reference evidence="3" key="4">
    <citation type="submission" date="2019-03" db="UniProtKB">
        <authorList>
            <consortium name="EnsemblPlants"/>
        </authorList>
    </citation>
    <scope>IDENTIFICATION</scope>
</reference>
<dbReference type="AlphaFoldDB" id="A0A453GHH7"/>
<dbReference type="PANTHER" id="PTHR32141:SF175">
    <property type="entry name" value="F-BOX DOMAIN-CONTAINING PROTEIN"/>
    <property type="match status" value="1"/>
</dbReference>
<feature type="domain" description="FBD" evidence="1">
    <location>
        <begin position="201"/>
        <end position="245"/>
    </location>
</feature>
<proteinExistence type="predicted"/>
<reference evidence="3" key="3">
    <citation type="journal article" date="2017" name="Nature">
        <title>Genome sequence of the progenitor of the wheat D genome Aegilops tauschii.</title>
        <authorList>
            <person name="Luo M.C."/>
            <person name="Gu Y.Q."/>
            <person name="Puiu D."/>
            <person name="Wang H."/>
            <person name="Twardziok S.O."/>
            <person name="Deal K.R."/>
            <person name="Huo N."/>
            <person name="Zhu T."/>
            <person name="Wang L."/>
            <person name="Wang Y."/>
            <person name="McGuire P.E."/>
            <person name="Liu S."/>
            <person name="Long H."/>
            <person name="Ramasamy R.K."/>
            <person name="Rodriguez J.C."/>
            <person name="Van S.L."/>
            <person name="Yuan L."/>
            <person name="Wang Z."/>
            <person name="Xia Z."/>
            <person name="Xiao L."/>
            <person name="Anderson O.D."/>
            <person name="Ouyang S."/>
            <person name="Liang Y."/>
            <person name="Zimin A.V."/>
            <person name="Pertea G."/>
            <person name="Qi P."/>
            <person name="Bennetzen J.L."/>
            <person name="Dai X."/>
            <person name="Dawson M.W."/>
            <person name="Muller H.G."/>
            <person name="Kugler K."/>
            <person name="Rivarola-Duarte L."/>
            <person name="Spannagl M."/>
            <person name="Mayer K.F.X."/>
            <person name="Lu F.H."/>
            <person name="Bevan M.W."/>
            <person name="Leroy P."/>
            <person name="Li P."/>
            <person name="You F.M."/>
            <person name="Sun Q."/>
            <person name="Liu Z."/>
            <person name="Lyons E."/>
            <person name="Wicker T."/>
            <person name="Salzberg S.L."/>
            <person name="Devos K.M."/>
            <person name="Dvorak J."/>
        </authorList>
    </citation>
    <scope>NUCLEOTIDE SEQUENCE [LARGE SCALE GENOMIC DNA]</scope>
    <source>
        <strain evidence="3">cv. AL8/78</strain>
    </source>
</reference>
<evidence type="ECO:0000259" key="1">
    <source>
        <dbReference type="Pfam" id="PF08387"/>
    </source>
</evidence>
<dbReference type="InterPro" id="IPR055411">
    <property type="entry name" value="LRR_FXL15/At3g58940/PEG3-like"/>
</dbReference>
<evidence type="ECO:0000259" key="2">
    <source>
        <dbReference type="Pfam" id="PF24758"/>
    </source>
</evidence>
<reference evidence="4" key="2">
    <citation type="journal article" date="2017" name="Nat. Plants">
        <title>The Aegilops tauschii genome reveals multiple impacts of transposons.</title>
        <authorList>
            <person name="Zhao G."/>
            <person name="Zou C."/>
            <person name="Li K."/>
            <person name="Wang K."/>
            <person name="Li T."/>
            <person name="Gao L."/>
            <person name="Zhang X."/>
            <person name="Wang H."/>
            <person name="Yang Z."/>
            <person name="Liu X."/>
            <person name="Jiang W."/>
            <person name="Mao L."/>
            <person name="Kong X."/>
            <person name="Jiao Y."/>
            <person name="Jia J."/>
        </authorList>
    </citation>
    <scope>NUCLEOTIDE SEQUENCE [LARGE SCALE GENOMIC DNA]</scope>
    <source>
        <strain evidence="4">cv. AL8/78</strain>
    </source>
</reference>
<organism evidence="3 4">
    <name type="scientific">Aegilops tauschii subsp. strangulata</name>
    <name type="common">Goatgrass</name>
    <dbReference type="NCBI Taxonomy" id="200361"/>
    <lineage>
        <taxon>Eukaryota</taxon>
        <taxon>Viridiplantae</taxon>
        <taxon>Streptophyta</taxon>
        <taxon>Embryophyta</taxon>
        <taxon>Tracheophyta</taxon>
        <taxon>Spermatophyta</taxon>
        <taxon>Magnoliopsida</taxon>
        <taxon>Liliopsida</taxon>
        <taxon>Poales</taxon>
        <taxon>Poaceae</taxon>
        <taxon>BOP clade</taxon>
        <taxon>Pooideae</taxon>
        <taxon>Triticodae</taxon>
        <taxon>Triticeae</taxon>
        <taxon>Triticinae</taxon>
        <taxon>Aegilops</taxon>
    </lineage>
</organism>
<keyword evidence="4" id="KW-1185">Reference proteome</keyword>